<evidence type="ECO:0000256" key="14">
    <source>
        <dbReference type="ARBA" id="ARBA00058205"/>
    </source>
</evidence>
<evidence type="ECO:0000313" key="22">
    <source>
        <dbReference type="EMBL" id="PIA54409.1"/>
    </source>
</evidence>
<keyword evidence="11" id="KW-0206">Cytoskeleton</keyword>
<comment type="catalytic activity">
    <reaction evidence="13">
        <text>a fatty acyl-CoA + H2O = a fatty acid + CoA + H(+)</text>
        <dbReference type="Rhea" id="RHEA:16781"/>
        <dbReference type="ChEBI" id="CHEBI:15377"/>
        <dbReference type="ChEBI" id="CHEBI:15378"/>
        <dbReference type="ChEBI" id="CHEBI:28868"/>
        <dbReference type="ChEBI" id="CHEBI:57287"/>
        <dbReference type="ChEBI" id="CHEBI:77636"/>
    </reaction>
    <physiologicalReaction direction="left-to-right" evidence="13">
        <dbReference type="Rhea" id="RHEA:16782"/>
    </physiologicalReaction>
</comment>
<reference evidence="22 23" key="1">
    <citation type="submission" date="2017-09" db="EMBL/GenBank/DDBJ databases">
        <title>WGS assembly of Aquilegia coerulea Goldsmith.</title>
        <authorList>
            <person name="Hodges S."/>
            <person name="Kramer E."/>
            <person name="Nordborg M."/>
            <person name="Tomkins J."/>
            <person name="Borevitz J."/>
            <person name="Derieg N."/>
            <person name="Yan J."/>
            <person name="Mihaltcheva S."/>
            <person name="Hayes R.D."/>
            <person name="Rokhsar D."/>
        </authorList>
    </citation>
    <scope>NUCLEOTIDE SEQUENCE [LARGE SCALE GENOMIC DNA]</scope>
    <source>
        <strain evidence="23">cv. Goldsmith</strain>
    </source>
</reference>
<dbReference type="GO" id="GO:0047617">
    <property type="term" value="F:fatty acyl-CoA hydrolase activity"/>
    <property type="evidence" value="ECO:0007669"/>
    <property type="project" value="InterPro"/>
</dbReference>
<dbReference type="PANTHER" id="PTHR21660">
    <property type="entry name" value="THIOESTERASE SUPERFAMILY MEMBER-RELATED"/>
    <property type="match status" value="1"/>
</dbReference>
<dbReference type="CDD" id="cd03443">
    <property type="entry name" value="PaaI_thioesterase"/>
    <property type="match status" value="1"/>
</dbReference>
<comment type="function">
    <text evidence="14">Catalyzes the hydrolysis of acyl-CoAs into free fatty acids and coenzyme A (CoASH), regulating their respective intracellular levels. Has acyl-CoA thioesterase activity towards medium (C12) and long-chain (C18) fatty acyl-CoA substrates. Can also hydrolyze 3-hydroxyphenylacetyl-CoA and 3,4-dihydroxyphenylacetyl-CoA (in vitro). May play a role in controlling adaptive thermogenesis.</text>
</comment>
<dbReference type="GO" id="GO:0005829">
    <property type="term" value="C:cytosol"/>
    <property type="evidence" value="ECO:0007669"/>
    <property type="project" value="UniProtKB-SubCell"/>
</dbReference>
<evidence type="ECO:0000256" key="9">
    <source>
        <dbReference type="ARBA" id="ARBA00023098"/>
    </source>
</evidence>
<dbReference type="GO" id="GO:0006629">
    <property type="term" value="P:lipid metabolic process"/>
    <property type="evidence" value="ECO:0007669"/>
    <property type="project" value="UniProtKB-KW"/>
</dbReference>
<evidence type="ECO:0000256" key="11">
    <source>
        <dbReference type="ARBA" id="ARBA00023212"/>
    </source>
</evidence>
<evidence type="ECO:0000256" key="8">
    <source>
        <dbReference type="ARBA" id="ARBA00022990"/>
    </source>
</evidence>
<dbReference type="EMBL" id="KZ305026">
    <property type="protein sequence ID" value="PIA54409.1"/>
    <property type="molecule type" value="Genomic_DNA"/>
</dbReference>
<dbReference type="FunFam" id="3.10.129.10:FF:000021">
    <property type="entry name" value="Acyl-coenzyme A thioesterase 13"/>
    <property type="match status" value="1"/>
</dbReference>
<dbReference type="AlphaFoldDB" id="A0A2G5EF83"/>
<dbReference type="InterPro" id="IPR039298">
    <property type="entry name" value="ACOT13"/>
</dbReference>
<dbReference type="STRING" id="218851.A0A2G5EF83"/>
<keyword evidence="7" id="KW-0378">Hydrolase</keyword>
<evidence type="ECO:0000256" key="12">
    <source>
        <dbReference type="ARBA" id="ARBA00023242"/>
    </source>
</evidence>
<gene>
    <name evidence="22" type="ORF">AQUCO_00900749v1</name>
</gene>
<evidence type="ECO:0000256" key="1">
    <source>
        <dbReference type="ARBA" id="ARBA00004123"/>
    </source>
</evidence>
<dbReference type="Gene3D" id="3.10.129.10">
    <property type="entry name" value="Hotdog Thioesterase"/>
    <property type="match status" value="1"/>
</dbReference>
<feature type="domain" description="Thioesterase" evidence="21">
    <location>
        <begin position="129"/>
        <end position="180"/>
    </location>
</feature>
<dbReference type="PANTHER" id="PTHR21660:SF8">
    <property type="entry name" value="OS02G0521700 PROTEIN"/>
    <property type="match status" value="1"/>
</dbReference>
<evidence type="ECO:0000256" key="19">
    <source>
        <dbReference type="SAM" id="Coils"/>
    </source>
</evidence>
<evidence type="ECO:0000256" key="16">
    <source>
        <dbReference type="ARBA" id="ARBA00067273"/>
    </source>
</evidence>
<keyword evidence="8" id="KW-0007">Acetylation</keyword>
<proteinExistence type="inferred from homology"/>
<dbReference type="Pfam" id="PF03061">
    <property type="entry name" value="4HBT"/>
    <property type="match status" value="1"/>
</dbReference>
<keyword evidence="9" id="KW-0443">Lipid metabolism</keyword>
<keyword evidence="6" id="KW-0963">Cytoplasm</keyword>
<evidence type="ECO:0000256" key="5">
    <source>
        <dbReference type="ARBA" id="ARBA00008324"/>
    </source>
</evidence>
<dbReference type="GO" id="GO:0005819">
    <property type="term" value="C:spindle"/>
    <property type="evidence" value="ECO:0007669"/>
    <property type="project" value="UniProtKB-SubCell"/>
</dbReference>
<evidence type="ECO:0000256" key="15">
    <source>
        <dbReference type="ARBA" id="ARBA00064709"/>
    </source>
</evidence>
<comment type="similarity">
    <text evidence="5">Belongs to the thioesterase PaaI family.</text>
</comment>
<name>A0A2G5EF83_AQUCA</name>
<keyword evidence="10" id="KW-0496">Mitochondrion</keyword>
<dbReference type="GO" id="GO:0005739">
    <property type="term" value="C:mitochondrion"/>
    <property type="evidence" value="ECO:0007669"/>
    <property type="project" value="UniProtKB-SubCell"/>
</dbReference>
<keyword evidence="19" id="KW-0175">Coiled coil</keyword>
<feature type="transmembrane region" description="Helical" evidence="20">
    <location>
        <begin position="17"/>
        <end position="36"/>
    </location>
</feature>
<comment type="subcellular location">
    <subcellularLocation>
        <location evidence="3">Cytoplasm</location>
        <location evidence="3">Cytoskeleton</location>
        <location evidence="3">Spindle</location>
    </subcellularLocation>
    <subcellularLocation>
        <location evidence="4">Cytoplasm</location>
        <location evidence="4">Cytosol</location>
    </subcellularLocation>
    <subcellularLocation>
        <location evidence="2">Mitochondrion</location>
    </subcellularLocation>
    <subcellularLocation>
        <location evidence="1">Nucleus</location>
    </subcellularLocation>
</comment>
<evidence type="ECO:0000256" key="3">
    <source>
        <dbReference type="ARBA" id="ARBA00004186"/>
    </source>
</evidence>
<dbReference type="FunCoup" id="A0A2G5EF83">
    <property type="interactions" value="122"/>
</dbReference>
<dbReference type="SUPFAM" id="SSF54637">
    <property type="entry name" value="Thioesterase/thiol ester dehydrase-isomerase"/>
    <property type="match status" value="1"/>
</dbReference>
<dbReference type="InParanoid" id="A0A2G5EF83"/>
<evidence type="ECO:0000259" key="21">
    <source>
        <dbReference type="Pfam" id="PF03061"/>
    </source>
</evidence>
<keyword evidence="23" id="KW-1185">Reference proteome</keyword>
<dbReference type="InterPro" id="IPR029069">
    <property type="entry name" value="HotDog_dom_sf"/>
</dbReference>
<dbReference type="Proteomes" id="UP000230069">
    <property type="component" value="Unassembled WGS sequence"/>
</dbReference>
<keyword evidence="12" id="KW-0539">Nucleus</keyword>
<dbReference type="OrthoDB" id="46529at2759"/>
<sequence length="216" mass="24433">MIDQNDWKQISWCRRSLFCSIIMSTINIYPIIQYILKCKKWHTRPTTNKQKQEIMEKAKKLLLELIQEEERRRQQQTQSCVSITNQHGHDRHSFYEAFALKGIRVDRVESGCIICTFMVPPRLTNAVGNLCSGAIANIIDEVGGAVVHVDGLPRSVSLDMSISYLSTAKVNDELEIISRALGKKGGYSGTIVLLRNKATREVIAEGRHALFSSSRI</sequence>
<organism evidence="22 23">
    <name type="scientific">Aquilegia coerulea</name>
    <name type="common">Rocky mountain columbine</name>
    <dbReference type="NCBI Taxonomy" id="218851"/>
    <lineage>
        <taxon>Eukaryota</taxon>
        <taxon>Viridiplantae</taxon>
        <taxon>Streptophyta</taxon>
        <taxon>Embryophyta</taxon>
        <taxon>Tracheophyta</taxon>
        <taxon>Spermatophyta</taxon>
        <taxon>Magnoliopsida</taxon>
        <taxon>Ranunculales</taxon>
        <taxon>Ranunculaceae</taxon>
        <taxon>Thalictroideae</taxon>
        <taxon>Aquilegia</taxon>
    </lineage>
</organism>
<evidence type="ECO:0000256" key="7">
    <source>
        <dbReference type="ARBA" id="ARBA00022801"/>
    </source>
</evidence>
<evidence type="ECO:0000256" key="6">
    <source>
        <dbReference type="ARBA" id="ARBA00022490"/>
    </source>
</evidence>
<evidence type="ECO:0000256" key="4">
    <source>
        <dbReference type="ARBA" id="ARBA00004514"/>
    </source>
</evidence>
<feature type="coiled-coil region" evidence="19">
    <location>
        <begin position="48"/>
        <end position="79"/>
    </location>
</feature>
<accession>A0A2G5EF83</accession>
<evidence type="ECO:0000256" key="2">
    <source>
        <dbReference type="ARBA" id="ARBA00004173"/>
    </source>
</evidence>
<evidence type="ECO:0000256" key="10">
    <source>
        <dbReference type="ARBA" id="ARBA00023128"/>
    </source>
</evidence>
<dbReference type="InterPro" id="IPR006683">
    <property type="entry name" value="Thioestr_dom"/>
</dbReference>
<evidence type="ECO:0000256" key="18">
    <source>
        <dbReference type="ARBA" id="ARBA00083956"/>
    </source>
</evidence>
<evidence type="ECO:0000313" key="23">
    <source>
        <dbReference type="Proteomes" id="UP000230069"/>
    </source>
</evidence>
<evidence type="ECO:0000256" key="17">
    <source>
        <dbReference type="ARBA" id="ARBA00081533"/>
    </source>
</evidence>
<keyword evidence="20" id="KW-0472">Membrane</keyword>
<evidence type="ECO:0000256" key="20">
    <source>
        <dbReference type="SAM" id="Phobius"/>
    </source>
</evidence>
<keyword evidence="20" id="KW-1133">Transmembrane helix</keyword>
<protein>
    <recommendedName>
        <fullName evidence="16">Acyl-coenzyme A thioesterase 13</fullName>
    </recommendedName>
    <alternativeName>
        <fullName evidence="17">Hotdog-fold thioesterase superfamily member 2</fullName>
    </alternativeName>
    <alternativeName>
        <fullName evidence="18">Thioesterase superfamily member 2</fullName>
    </alternativeName>
</protein>
<evidence type="ECO:0000256" key="13">
    <source>
        <dbReference type="ARBA" id="ARBA00052976"/>
    </source>
</evidence>
<keyword evidence="20" id="KW-0812">Transmembrane</keyword>
<dbReference type="GO" id="GO:0005634">
    <property type="term" value="C:nucleus"/>
    <property type="evidence" value="ECO:0007669"/>
    <property type="project" value="UniProtKB-SubCell"/>
</dbReference>
<comment type="subunit">
    <text evidence="15">Homotetramer. Interacts with PCTP.</text>
</comment>